<feature type="non-terminal residue" evidence="1">
    <location>
        <position position="1"/>
    </location>
</feature>
<accession>A0A0R2X6N3</accession>
<reference evidence="1 2" key="1">
    <citation type="submission" date="2015-10" db="EMBL/GenBank/DDBJ databases">
        <title>Metagenome-Assembled Genomes uncover a global brackish microbiome.</title>
        <authorList>
            <person name="Hugerth L.W."/>
            <person name="Larsson J."/>
            <person name="Alneberg J."/>
            <person name="Lindh M.V."/>
            <person name="Legrand C."/>
            <person name="Pinhassi J."/>
            <person name="Andersson A.F."/>
        </authorList>
    </citation>
    <scope>NUCLEOTIDE SEQUENCE [LARGE SCALE GENOMIC DNA]</scope>
    <source>
        <strain evidence="1">BACL9 MAG-120820-bin42</strain>
    </source>
</reference>
<gene>
    <name evidence="1" type="ORF">ABS32_06620</name>
</gene>
<sequence>LRDAYAIALDLYRNQKWTEAEKAFQKCLSIRKSDGPSLEFLTRIATFNRTPPPQDWNGVWQTASK</sequence>
<evidence type="ECO:0008006" key="3">
    <source>
        <dbReference type="Google" id="ProtNLM"/>
    </source>
</evidence>
<dbReference type="Proteomes" id="UP000051557">
    <property type="component" value="Unassembled WGS sequence"/>
</dbReference>
<comment type="caution">
    <text evidence="1">The sequence shown here is derived from an EMBL/GenBank/DDBJ whole genome shotgun (WGS) entry which is preliminary data.</text>
</comment>
<name>A0A0R2X6N3_9BACT</name>
<organism evidence="1 2">
    <name type="scientific">Verrucomicrobia subdivision 6 bacterium BACL9 MAG-120820-bin42</name>
    <dbReference type="NCBI Taxonomy" id="1655634"/>
    <lineage>
        <taxon>Bacteria</taxon>
        <taxon>Pseudomonadati</taxon>
        <taxon>Verrucomicrobiota</taxon>
        <taxon>Verrucomicrobiia</taxon>
        <taxon>Verrucomicrobiales</taxon>
        <taxon>Verrucomicrobia subdivision 6</taxon>
    </lineage>
</organism>
<proteinExistence type="predicted"/>
<evidence type="ECO:0000313" key="1">
    <source>
        <dbReference type="EMBL" id="KRP31639.1"/>
    </source>
</evidence>
<dbReference type="AlphaFoldDB" id="A0A0R2X6N3"/>
<protein>
    <recommendedName>
        <fullName evidence="3">Tetratricopeptide repeat protein</fullName>
    </recommendedName>
</protein>
<evidence type="ECO:0000313" key="2">
    <source>
        <dbReference type="Proteomes" id="UP000051557"/>
    </source>
</evidence>
<dbReference type="EMBL" id="LIDM01000289">
    <property type="protein sequence ID" value="KRP31639.1"/>
    <property type="molecule type" value="Genomic_DNA"/>
</dbReference>